<protein>
    <submittedName>
        <fullName evidence="1">Uncharacterized protein</fullName>
    </submittedName>
</protein>
<keyword evidence="2" id="KW-1185">Reference proteome</keyword>
<organism evidence="1 2">
    <name type="scientific">Caenorhabditis bovis</name>
    <dbReference type="NCBI Taxonomy" id="2654633"/>
    <lineage>
        <taxon>Eukaryota</taxon>
        <taxon>Metazoa</taxon>
        <taxon>Ecdysozoa</taxon>
        <taxon>Nematoda</taxon>
        <taxon>Chromadorea</taxon>
        <taxon>Rhabditida</taxon>
        <taxon>Rhabditina</taxon>
        <taxon>Rhabditomorpha</taxon>
        <taxon>Rhabditoidea</taxon>
        <taxon>Rhabditidae</taxon>
        <taxon>Peloderinae</taxon>
        <taxon>Caenorhabditis</taxon>
    </lineage>
</organism>
<evidence type="ECO:0000313" key="2">
    <source>
        <dbReference type="Proteomes" id="UP000494206"/>
    </source>
</evidence>
<evidence type="ECO:0000313" key="1">
    <source>
        <dbReference type="EMBL" id="CAB3411291.1"/>
    </source>
</evidence>
<sequence length="399" mass="45948">MTVETFRKKVHDPSSDEEWCPKRKIKKLSPQVSCVSPSSAQLALNNPEIVSKVCDYLLNGNKVVHFIDLRRINRTFDFTVLHFVRKAFRHLQIVDTNTNNFELEINEIDIKLVLVPSFFQFLRNVAKVRIETIEFAGFLDSNKEVHDCILRELFSFDVMQIRKFVGAEEICERGCMMCHALASISKSYGPMQWLTLHQGFSYRLMFSATTGTHPRNVIDCIIKQWKLKSLEIELMEADAIADCLIAKAMWSQDIHIGYSLQNVCANVKRVFPSDRVFLTLPLGMHDLARERFGDFCEIVVSFVWNDELNARNSTCFVRVYCYGIKTQDVQKSVLPMYEFNGRPIISNVNSLALDVEIRGLLSNWHHHSNMRNFSPIAVVSLYDVLNKCAIHIQVCVDPE</sequence>
<dbReference type="Pfam" id="PF06542">
    <property type="entry name" value="PHA-1"/>
    <property type="match status" value="2"/>
</dbReference>
<proteinExistence type="predicted"/>
<dbReference type="EMBL" id="CADEPM010000013">
    <property type="protein sequence ID" value="CAB3411291.1"/>
    <property type="molecule type" value="Genomic_DNA"/>
</dbReference>
<accession>A0A8S1FD75</accession>
<gene>
    <name evidence="1" type="ORF">CBOVIS_LOCUS12698</name>
</gene>
<dbReference type="OrthoDB" id="5777490at2759"/>
<reference evidence="1 2" key="1">
    <citation type="submission" date="2020-04" db="EMBL/GenBank/DDBJ databases">
        <authorList>
            <person name="Laetsch R D."/>
            <person name="Stevens L."/>
            <person name="Kumar S."/>
            <person name="Blaxter L. M."/>
        </authorList>
    </citation>
    <scope>NUCLEOTIDE SEQUENCE [LARGE SCALE GENOMIC DNA]</scope>
</reference>
<comment type="caution">
    <text evidence="1">The sequence shown here is derived from an EMBL/GenBank/DDBJ whole genome shotgun (WGS) entry which is preliminary data.</text>
</comment>
<dbReference type="AlphaFoldDB" id="A0A8S1FD75"/>
<name>A0A8S1FD75_9PELO</name>
<dbReference type="Proteomes" id="UP000494206">
    <property type="component" value="Unassembled WGS sequence"/>
</dbReference>
<dbReference type="InterPro" id="IPR009497">
    <property type="entry name" value="Regulator_protein_PHA-1"/>
</dbReference>